<sequence>YNLQQPQEFLQIYGDYVLRVLQMVKSGYCDSNHEIPPLNSFKILRGHDTAIHRSQLSKDTIGSLVDKSIAYLQELSPSKWIKSPMLSLNQSAMIKASLEILDSCNGQGNLQRHITALTCFHTQDALWKCQVHTQRQLHQEALQELQVFVQSHGGHVSMQEATLRVELCSEEDMYQFCSFLLGTNHIFNISIKMHWKPTRPSMEKLCRDVASTDLIDIARKFKRFVSEAHEASDYSTVAREFRSALEHLGLPSATVFTMAGTITESENRQIEWVYKFDLQELAFVDAYSKDMAGPRSVLLSKSLQRLTVRQEDLSLDNKGLAIVMRVNALLQELTFSYYGHDMRYYTDNIVDLWHASSVSSLTLIDHTRGTQDRVIMQLRECGRYLLQSSNTVDGQSVDSSVGQRHPQARRRFEILRMDCDHVFSKLSDGSSLILAGFLKYFPTTLTLLTLDVSRLSRDGLISMETILQRSSLEYLKVICTPVKPRMSFAVARVLRSVQWSTLKSLTLSGDNIETWISIWMCAHSNPFILYPTFGGPQLQHLHLQRTGSAPPQLLSHTSALFVHGLIYLNPSIKLVLTNFILKEEF</sequence>
<dbReference type="Proteomes" id="UP000696485">
    <property type="component" value="Unassembled WGS sequence"/>
</dbReference>
<proteinExistence type="predicted"/>
<gene>
    <name evidence="1" type="ORF">BG006_009384</name>
</gene>
<accession>A0A9P5ST96</accession>
<dbReference type="EMBL" id="JAAAUY010000068">
    <property type="protein sequence ID" value="KAF9336220.1"/>
    <property type="molecule type" value="Genomic_DNA"/>
</dbReference>
<comment type="caution">
    <text evidence="1">The sequence shown here is derived from an EMBL/GenBank/DDBJ whole genome shotgun (WGS) entry which is preliminary data.</text>
</comment>
<protein>
    <submittedName>
        <fullName evidence="1">Uncharacterized protein</fullName>
    </submittedName>
</protein>
<evidence type="ECO:0000313" key="2">
    <source>
        <dbReference type="Proteomes" id="UP000696485"/>
    </source>
</evidence>
<feature type="non-terminal residue" evidence="1">
    <location>
        <position position="585"/>
    </location>
</feature>
<organism evidence="1 2">
    <name type="scientific">Podila minutissima</name>
    <dbReference type="NCBI Taxonomy" id="64525"/>
    <lineage>
        <taxon>Eukaryota</taxon>
        <taxon>Fungi</taxon>
        <taxon>Fungi incertae sedis</taxon>
        <taxon>Mucoromycota</taxon>
        <taxon>Mortierellomycotina</taxon>
        <taxon>Mortierellomycetes</taxon>
        <taxon>Mortierellales</taxon>
        <taxon>Mortierellaceae</taxon>
        <taxon>Podila</taxon>
    </lineage>
</organism>
<reference evidence="1" key="1">
    <citation type="journal article" date="2020" name="Fungal Divers.">
        <title>Resolving the Mortierellaceae phylogeny through synthesis of multi-gene phylogenetics and phylogenomics.</title>
        <authorList>
            <person name="Vandepol N."/>
            <person name="Liber J."/>
            <person name="Desiro A."/>
            <person name="Na H."/>
            <person name="Kennedy M."/>
            <person name="Barry K."/>
            <person name="Grigoriev I.V."/>
            <person name="Miller A.N."/>
            <person name="O'Donnell K."/>
            <person name="Stajich J.E."/>
            <person name="Bonito G."/>
        </authorList>
    </citation>
    <scope>NUCLEOTIDE SEQUENCE</scope>
    <source>
        <strain evidence="1">NVP1</strain>
    </source>
</reference>
<dbReference type="SUPFAM" id="SSF52047">
    <property type="entry name" value="RNI-like"/>
    <property type="match status" value="1"/>
</dbReference>
<evidence type="ECO:0000313" key="1">
    <source>
        <dbReference type="EMBL" id="KAF9336220.1"/>
    </source>
</evidence>
<keyword evidence="2" id="KW-1185">Reference proteome</keyword>
<dbReference type="Gene3D" id="3.80.10.10">
    <property type="entry name" value="Ribonuclease Inhibitor"/>
    <property type="match status" value="1"/>
</dbReference>
<dbReference type="AlphaFoldDB" id="A0A9P5ST96"/>
<dbReference type="InterPro" id="IPR032675">
    <property type="entry name" value="LRR_dom_sf"/>
</dbReference>
<name>A0A9P5ST96_9FUNG</name>